<evidence type="ECO:0000313" key="6">
    <source>
        <dbReference type="Proteomes" id="UP000027395"/>
    </source>
</evidence>
<keyword evidence="6" id="KW-1185">Reference proteome</keyword>
<keyword evidence="2" id="KW-0964">Secreted</keyword>
<organism evidence="5 6">
    <name type="scientific">Planktothrix agardhii (strain NIVA-CYA 126/8)</name>
    <dbReference type="NCBI Taxonomy" id="388467"/>
    <lineage>
        <taxon>Bacteria</taxon>
        <taxon>Bacillati</taxon>
        <taxon>Cyanobacteriota</taxon>
        <taxon>Cyanophyceae</taxon>
        <taxon>Oscillatoriophycideae</taxon>
        <taxon>Oscillatoriales</taxon>
        <taxon>Microcoleaceae</taxon>
        <taxon>Planktothrix</taxon>
    </lineage>
</organism>
<dbReference type="Gene3D" id="2.60.40.10">
    <property type="entry name" value="Immunoglobulins"/>
    <property type="match status" value="3"/>
</dbReference>
<sequence length="528" mass="54775">MSTLNGKTFNDINRNGIFDAGDVALPGVTVFLDSNGNGLPDTAEKIAATDVNGLYSFPNLAAGSYLVASTVSPGLTRTTPLSAVPLTGAPAEVATFNIVNTAAVVIPPIVPSLTGNINGAVFVDNNLLGLYNYAYDDKGNVIANPNGFSPQTQVYDPLVDATLPRVPVYIDLNNDGFLNANEPRTLSNEAGFYNFNALPAGSYLLRIAQTADKVDGALSILGDLQTTNTPLVVDVFAGSTINKADLGVVVPNSVYGKVINDLNGNGVPEANEPGINGITVFLDSNGNNVFDLGEKSTVSGIDGAYIIKGLNTNVGQESNATLAQNPYLAYQLLNDPLSVAKTFPVTSLPPTTAYVRTSPSPGATINAPVIPGGSAQANFLYTFAQTPTAVLRDSITGFVFNDLNSDGIVQPGEPNKAGVQVYLDFNNNGKRDNDTSLVEPASVTDASGSFGFFNLTTPGDYIVRTTGNFPTTAIPNVILGSGQAAQLAIGVSGVQPKPAINPNALVPVPGVQVVAQNAFFPNTGFPVV</sequence>
<dbReference type="RefSeq" id="WP_042153884.1">
    <property type="nucleotide sequence ID" value="NZ_CM002803.1"/>
</dbReference>
<dbReference type="PANTHER" id="PTHR23303">
    <property type="entry name" value="CARBOXYPEPTIDASE REGULATORY REGION-CONTAINING"/>
    <property type="match status" value="1"/>
</dbReference>
<feature type="domain" description="SD-repeat containing protein B" evidence="4">
    <location>
        <begin position="394"/>
        <end position="466"/>
    </location>
</feature>
<evidence type="ECO:0000256" key="1">
    <source>
        <dbReference type="ARBA" id="ARBA00004613"/>
    </source>
</evidence>
<dbReference type="SUPFAM" id="SSF117074">
    <property type="entry name" value="Hypothetical protein PA1324"/>
    <property type="match status" value="4"/>
</dbReference>
<dbReference type="Proteomes" id="UP000027395">
    <property type="component" value="Chromosome"/>
</dbReference>
<comment type="subcellular location">
    <subcellularLocation>
        <location evidence="1">Secreted</location>
    </subcellularLocation>
</comment>
<dbReference type="eggNOG" id="COG4932">
    <property type="taxonomic scope" value="Bacteria"/>
</dbReference>
<dbReference type="PATRIC" id="fig|388467.6.peg.1855"/>
<accession>A0A073CF28</accession>
<evidence type="ECO:0000259" key="4">
    <source>
        <dbReference type="Pfam" id="PF17210"/>
    </source>
</evidence>
<dbReference type="InterPro" id="IPR051417">
    <property type="entry name" value="SDr/BOS_complex"/>
</dbReference>
<dbReference type="AlphaFoldDB" id="A0A073CF28"/>
<dbReference type="PANTHER" id="PTHR23303:SF15">
    <property type="entry name" value="COLOSSIN-A"/>
    <property type="match status" value="1"/>
</dbReference>
<evidence type="ECO:0000313" key="5">
    <source>
        <dbReference type="EMBL" id="KEI66889.1"/>
    </source>
</evidence>
<feature type="domain" description="SD-repeat containing protein B" evidence="4">
    <location>
        <begin position="8"/>
        <end position="80"/>
    </location>
</feature>
<dbReference type="GO" id="GO:0005576">
    <property type="term" value="C:extracellular region"/>
    <property type="evidence" value="ECO:0007669"/>
    <property type="project" value="UniProtKB-SubCell"/>
</dbReference>
<evidence type="ECO:0000256" key="3">
    <source>
        <dbReference type="ARBA" id="ARBA00022729"/>
    </source>
</evidence>
<dbReference type="InterPro" id="IPR013783">
    <property type="entry name" value="Ig-like_fold"/>
</dbReference>
<dbReference type="InterPro" id="IPR033764">
    <property type="entry name" value="Sdr_B"/>
</dbReference>
<gene>
    <name evidence="5" type="primary">sdrF</name>
    <name evidence="5" type="ORF">A19Y_1909</name>
</gene>
<dbReference type="EMBL" id="CM002803">
    <property type="protein sequence ID" value="KEI66889.1"/>
    <property type="molecule type" value="Genomic_DNA"/>
</dbReference>
<reference evidence="5 6" key="1">
    <citation type="journal article" date="2014" name="Appl. Environ. Microbiol.">
        <title>Elucidation of insertion elements encoded on plasmids and in vitro construction of shuttle vectors from the toxic cyanobacterium Planktothrix.</title>
        <authorList>
            <person name="Christiansen G."/>
            <person name="Goesmann A."/>
            <person name="Kurmayer R."/>
        </authorList>
    </citation>
    <scope>NUCLEOTIDE SEQUENCE [LARGE SCALE GENOMIC DNA]</scope>
    <source>
        <strain evidence="5 6">NIVA-CYA 126/8</strain>
    </source>
</reference>
<proteinExistence type="predicted"/>
<dbReference type="Pfam" id="PF17210">
    <property type="entry name" value="SdrD_B"/>
    <property type="match status" value="2"/>
</dbReference>
<evidence type="ECO:0000256" key="2">
    <source>
        <dbReference type="ARBA" id="ARBA00022525"/>
    </source>
</evidence>
<protein>
    <submittedName>
        <fullName evidence="5">SdrF</fullName>
    </submittedName>
</protein>
<name>A0A073CF28_PLAA1</name>
<keyword evidence="3" id="KW-0732">Signal</keyword>
<dbReference type="STRING" id="388467.A19Y_1909"/>
<dbReference type="HOGENOM" id="CLU_530674_0_0_3"/>